<comment type="pathway">
    <text evidence="7 8">Cell wall biogenesis; peptidoglycan biosynthesis.</text>
</comment>
<dbReference type="GO" id="GO:0005737">
    <property type="term" value="C:cytoplasm"/>
    <property type="evidence" value="ECO:0007669"/>
    <property type="project" value="UniProtKB-SubCell"/>
</dbReference>
<evidence type="ECO:0000259" key="9">
    <source>
        <dbReference type="Pfam" id="PF01225"/>
    </source>
</evidence>
<evidence type="ECO:0000256" key="8">
    <source>
        <dbReference type="RuleBase" id="RU004135"/>
    </source>
</evidence>
<keyword evidence="13" id="KW-1185">Reference proteome</keyword>
<dbReference type="EC" id="6.3.2.13" evidence="7"/>
<evidence type="ECO:0000313" key="13">
    <source>
        <dbReference type="Proteomes" id="UP000249696"/>
    </source>
</evidence>
<keyword evidence="6 7" id="KW-0961">Cell wall biogenesis/degradation</keyword>
<dbReference type="Pfam" id="PF02875">
    <property type="entry name" value="Mur_ligase_C"/>
    <property type="match status" value="1"/>
</dbReference>
<feature type="binding site" evidence="7">
    <location>
        <begin position="154"/>
        <end position="155"/>
    </location>
    <ligand>
        <name>UDP-N-acetyl-alpha-D-muramoyl-L-alanyl-D-glutamate</name>
        <dbReference type="ChEBI" id="CHEBI:83900"/>
    </ligand>
</feature>
<sequence>MKTLKDILYGVGLSAVSGSTSIMVSQICFDSRKVGKDDVFVAIKGLLADGHQFIDKAIASGAKSIVCEELPGKLDSGITYVEVDNGNKALAIMASNYYGNPSKNLRLVGVTGTNGKTTVSSLLYQLFKKAGFKVGLISTIKIMVDNKEYATTHTTPDALTINKHLQLMNDEGVEYCFMEVSSHGIHQKRTEGLVFEGAIFTNLSHDHLDYHKTFAEYRDTKKKLFDQLSKKAFALTNIDDKNGLVMLQNTSARKYTYALRSYANYRAQILENQFNGQLLKIDDNEVWSKLIGDFNAYNMLAIYATADLLGLEKLEILRLLSELENVDGRFQHYISKERITAIVDYAHTPDALKNVLDTINTLRTGNENVITVVGCGGDRDKSKRPVMGHIATALSNKVIFTSDNPRSESPTVIIEEMEAGVEPQNANKTLSIVNRKQAIKTACQLAAANDIILVAGKGHETYQETNGIREDFDDFKMVKELLANLNK</sequence>
<accession>A0A327RIQ0</accession>
<feature type="short sequence motif" description="Meso-diaminopimelate recognition motif" evidence="7">
    <location>
        <begin position="403"/>
        <end position="406"/>
    </location>
</feature>
<dbReference type="PANTHER" id="PTHR23135">
    <property type="entry name" value="MUR LIGASE FAMILY MEMBER"/>
    <property type="match status" value="1"/>
</dbReference>
<comment type="caution">
    <text evidence="12">The sequence shown here is derived from an EMBL/GenBank/DDBJ whole genome shotgun (WGS) entry which is preliminary data.</text>
</comment>
<dbReference type="SUPFAM" id="SSF63418">
    <property type="entry name" value="MurE/MurF N-terminal domain"/>
    <property type="match status" value="1"/>
</dbReference>
<keyword evidence="7 12" id="KW-0436">Ligase</keyword>
<feature type="binding site" evidence="7">
    <location>
        <position position="379"/>
    </location>
    <ligand>
        <name>meso-2,6-diaminopimelate</name>
        <dbReference type="ChEBI" id="CHEBI:57791"/>
    </ligand>
</feature>
<feature type="modified residue" description="N6-carboxylysine" evidence="7">
    <location>
        <position position="221"/>
    </location>
</feature>
<keyword evidence="7" id="KW-0067">ATP-binding</keyword>
<dbReference type="GO" id="GO:0071555">
    <property type="term" value="P:cell wall organization"/>
    <property type="evidence" value="ECO:0007669"/>
    <property type="project" value="UniProtKB-KW"/>
</dbReference>
<dbReference type="Gene3D" id="3.40.1390.10">
    <property type="entry name" value="MurE/MurF, N-terminal domain"/>
    <property type="match status" value="1"/>
</dbReference>
<dbReference type="GO" id="GO:0000287">
    <property type="term" value="F:magnesium ion binding"/>
    <property type="evidence" value="ECO:0007669"/>
    <property type="project" value="UniProtKB-UniRule"/>
</dbReference>
<dbReference type="EMBL" id="QLLN01000001">
    <property type="protein sequence ID" value="RAJ15393.1"/>
    <property type="molecule type" value="Genomic_DNA"/>
</dbReference>
<dbReference type="InterPro" id="IPR036615">
    <property type="entry name" value="Mur_ligase_C_dom_sf"/>
</dbReference>
<keyword evidence="7" id="KW-0460">Magnesium</keyword>
<keyword evidence="3 7" id="KW-0133">Cell shape</keyword>
<dbReference type="HAMAP" id="MF_00208">
    <property type="entry name" value="MurE"/>
    <property type="match status" value="1"/>
</dbReference>
<dbReference type="InterPro" id="IPR000713">
    <property type="entry name" value="Mur_ligase_N"/>
</dbReference>
<keyword evidence="5 7" id="KW-0131">Cell cycle</keyword>
<dbReference type="Pfam" id="PF08245">
    <property type="entry name" value="Mur_ligase_M"/>
    <property type="match status" value="1"/>
</dbReference>
<feature type="binding site" evidence="7">
    <location>
        <position position="456"/>
    </location>
    <ligand>
        <name>meso-2,6-diaminopimelate</name>
        <dbReference type="ChEBI" id="CHEBI:57791"/>
    </ligand>
</feature>
<gene>
    <name evidence="7" type="primary">murE</name>
    <name evidence="12" type="ORF">LV92_00086</name>
</gene>
<dbReference type="AlphaFoldDB" id="A0A327RIQ0"/>
<dbReference type="RefSeq" id="WP_111621724.1">
    <property type="nucleotide sequence ID" value="NZ_QLLN01000001.1"/>
</dbReference>
<feature type="binding site" evidence="7">
    <location>
        <begin position="403"/>
        <end position="406"/>
    </location>
    <ligand>
        <name>meso-2,6-diaminopimelate</name>
        <dbReference type="ChEBI" id="CHEBI:57791"/>
    </ligand>
</feature>
<dbReference type="InterPro" id="IPR013221">
    <property type="entry name" value="Mur_ligase_cen"/>
</dbReference>
<protein>
    <recommendedName>
        <fullName evidence="7">UDP-N-acetylmuramoyl-L-alanyl-D-glutamate--2,6-diaminopimelate ligase</fullName>
        <ecNumber evidence="7">6.3.2.13</ecNumber>
    </recommendedName>
    <alternativeName>
        <fullName evidence="7">Meso-A2pm-adding enzyme</fullName>
    </alternativeName>
    <alternativeName>
        <fullName evidence="7">Meso-diaminopimelate-adding enzyme</fullName>
    </alternativeName>
    <alternativeName>
        <fullName evidence="7">UDP-MurNAc-L-Ala-D-Glu:meso-diaminopimelate ligase</fullName>
    </alternativeName>
    <alternativeName>
        <fullName evidence="7">UDP-MurNAc-tripeptide synthetase</fullName>
    </alternativeName>
    <alternativeName>
        <fullName evidence="7">UDP-N-acetylmuramyl-tripeptide synthetase</fullName>
    </alternativeName>
</protein>
<dbReference type="PANTHER" id="PTHR23135:SF4">
    <property type="entry name" value="UDP-N-ACETYLMURAMOYL-L-ALANYL-D-GLUTAMATE--2,6-DIAMINOPIMELATE LIGASE MURE HOMOLOG, CHLOROPLASTIC"/>
    <property type="match status" value="1"/>
</dbReference>
<evidence type="ECO:0000256" key="6">
    <source>
        <dbReference type="ARBA" id="ARBA00023316"/>
    </source>
</evidence>
<feature type="binding site" evidence="7">
    <location>
        <position position="187"/>
    </location>
    <ligand>
        <name>UDP-N-acetyl-alpha-D-muramoyl-L-alanyl-D-glutamate</name>
        <dbReference type="ChEBI" id="CHEBI:83900"/>
    </ligand>
</feature>
<organism evidence="12 13">
    <name type="scientific">Arenibacter echinorum</name>
    <dbReference type="NCBI Taxonomy" id="440515"/>
    <lineage>
        <taxon>Bacteria</taxon>
        <taxon>Pseudomonadati</taxon>
        <taxon>Bacteroidota</taxon>
        <taxon>Flavobacteriia</taxon>
        <taxon>Flavobacteriales</taxon>
        <taxon>Flavobacteriaceae</taxon>
        <taxon>Arenibacter</taxon>
    </lineage>
</organism>
<dbReference type="Gene3D" id="3.40.1190.10">
    <property type="entry name" value="Mur-like, catalytic domain"/>
    <property type="match status" value="1"/>
</dbReference>
<dbReference type="InterPro" id="IPR036565">
    <property type="entry name" value="Mur-like_cat_sf"/>
</dbReference>
<comment type="similarity">
    <text evidence="1 7">Belongs to the MurCDEF family. MurE subfamily.</text>
</comment>
<feature type="domain" description="Mur ligase C-terminal" evidence="10">
    <location>
        <begin position="328"/>
        <end position="458"/>
    </location>
</feature>
<evidence type="ECO:0000313" key="12">
    <source>
        <dbReference type="EMBL" id="RAJ15393.1"/>
    </source>
</evidence>
<dbReference type="GO" id="GO:0051301">
    <property type="term" value="P:cell division"/>
    <property type="evidence" value="ECO:0007669"/>
    <property type="project" value="UniProtKB-KW"/>
</dbReference>
<name>A0A327RIQ0_9FLAO</name>
<evidence type="ECO:0000256" key="4">
    <source>
        <dbReference type="ARBA" id="ARBA00022984"/>
    </source>
</evidence>
<dbReference type="Pfam" id="PF01225">
    <property type="entry name" value="Mur_ligase"/>
    <property type="match status" value="1"/>
</dbReference>
<dbReference type="GO" id="GO:0005524">
    <property type="term" value="F:ATP binding"/>
    <property type="evidence" value="ECO:0007669"/>
    <property type="project" value="UniProtKB-UniRule"/>
</dbReference>
<dbReference type="InterPro" id="IPR005761">
    <property type="entry name" value="UDP-N-AcMur-Glu-dNH2Pim_ligase"/>
</dbReference>
<dbReference type="GO" id="GO:0009252">
    <property type="term" value="P:peptidoglycan biosynthetic process"/>
    <property type="evidence" value="ECO:0007669"/>
    <property type="project" value="UniProtKB-UniRule"/>
</dbReference>
<feature type="binding site" evidence="7">
    <location>
        <begin position="112"/>
        <end position="118"/>
    </location>
    <ligand>
        <name>ATP</name>
        <dbReference type="ChEBI" id="CHEBI:30616"/>
    </ligand>
</feature>
<keyword evidence="7" id="KW-0963">Cytoplasm</keyword>
<feature type="binding site" evidence="7">
    <location>
        <position position="181"/>
    </location>
    <ligand>
        <name>UDP-N-acetyl-alpha-D-muramoyl-L-alanyl-D-glutamate</name>
        <dbReference type="ChEBI" id="CHEBI:83900"/>
    </ligand>
</feature>
<dbReference type="NCBIfam" id="NF001126">
    <property type="entry name" value="PRK00139.1-4"/>
    <property type="match status" value="1"/>
</dbReference>
<comment type="PTM">
    <text evidence="7">Carboxylation is probably crucial for Mg(2+) binding and, consequently, for the gamma-phosphate positioning of ATP.</text>
</comment>
<reference evidence="12 13" key="1">
    <citation type="submission" date="2018-06" db="EMBL/GenBank/DDBJ databases">
        <title>Genomic Encyclopedia of Archaeal and Bacterial Type Strains, Phase II (KMG-II): from individual species to whole genera.</title>
        <authorList>
            <person name="Goeker M."/>
        </authorList>
    </citation>
    <scope>NUCLEOTIDE SEQUENCE [LARGE SCALE GENOMIC DNA]</scope>
    <source>
        <strain evidence="12 13">DSM 23522</strain>
    </source>
</reference>
<comment type="catalytic activity">
    <reaction evidence="7">
        <text>UDP-N-acetyl-alpha-D-muramoyl-L-alanyl-D-glutamate + meso-2,6-diaminopimelate + ATP = UDP-N-acetyl-alpha-D-muramoyl-L-alanyl-gamma-D-glutamyl-meso-2,6-diaminopimelate + ADP + phosphate + H(+)</text>
        <dbReference type="Rhea" id="RHEA:23676"/>
        <dbReference type="ChEBI" id="CHEBI:15378"/>
        <dbReference type="ChEBI" id="CHEBI:30616"/>
        <dbReference type="ChEBI" id="CHEBI:43474"/>
        <dbReference type="ChEBI" id="CHEBI:57791"/>
        <dbReference type="ChEBI" id="CHEBI:83900"/>
        <dbReference type="ChEBI" id="CHEBI:83905"/>
        <dbReference type="ChEBI" id="CHEBI:456216"/>
        <dbReference type="EC" id="6.3.2.13"/>
    </reaction>
</comment>
<keyword evidence="7" id="KW-0547">Nucleotide-binding</keyword>
<dbReference type="InterPro" id="IPR035911">
    <property type="entry name" value="MurE/MurF_N"/>
</dbReference>
<dbReference type="SUPFAM" id="SSF53244">
    <property type="entry name" value="MurD-like peptide ligases, peptide-binding domain"/>
    <property type="match status" value="1"/>
</dbReference>
<feature type="binding site" evidence="7">
    <location>
        <position position="31"/>
    </location>
    <ligand>
        <name>UDP-N-acetyl-alpha-D-muramoyl-L-alanyl-D-glutamate</name>
        <dbReference type="ChEBI" id="CHEBI:83900"/>
    </ligand>
</feature>
<feature type="domain" description="Mur ligase central" evidence="11">
    <location>
        <begin position="110"/>
        <end position="305"/>
    </location>
</feature>
<dbReference type="NCBIfam" id="TIGR01085">
    <property type="entry name" value="murE"/>
    <property type="match status" value="1"/>
</dbReference>
<evidence type="ECO:0000256" key="7">
    <source>
        <dbReference type="HAMAP-Rule" id="MF_00208"/>
    </source>
</evidence>
<comment type="subcellular location">
    <subcellularLocation>
        <location evidence="7 8">Cytoplasm</location>
    </subcellularLocation>
</comment>
<evidence type="ECO:0000256" key="3">
    <source>
        <dbReference type="ARBA" id="ARBA00022960"/>
    </source>
</evidence>
<evidence type="ECO:0000259" key="11">
    <source>
        <dbReference type="Pfam" id="PF08245"/>
    </source>
</evidence>
<evidence type="ECO:0000256" key="2">
    <source>
        <dbReference type="ARBA" id="ARBA00022618"/>
    </source>
</evidence>
<dbReference type="InterPro" id="IPR004101">
    <property type="entry name" value="Mur_ligase_C"/>
</dbReference>
<dbReference type="Gene3D" id="3.90.190.20">
    <property type="entry name" value="Mur ligase, C-terminal domain"/>
    <property type="match status" value="1"/>
</dbReference>
<comment type="caution">
    <text evidence="7">Lacks conserved residue(s) required for the propagation of feature annotation.</text>
</comment>
<dbReference type="Proteomes" id="UP000249696">
    <property type="component" value="Unassembled WGS sequence"/>
</dbReference>
<feature type="domain" description="Mur ligase N-terminal catalytic" evidence="9">
    <location>
        <begin position="25"/>
        <end position="98"/>
    </location>
</feature>
<evidence type="ECO:0000256" key="5">
    <source>
        <dbReference type="ARBA" id="ARBA00023306"/>
    </source>
</evidence>
<evidence type="ECO:0000259" key="10">
    <source>
        <dbReference type="Pfam" id="PF02875"/>
    </source>
</evidence>
<dbReference type="SUPFAM" id="SSF53623">
    <property type="entry name" value="MurD-like peptide ligases, catalytic domain"/>
    <property type="match status" value="1"/>
</dbReference>
<dbReference type="GO" id="GO:0008765">
    <property type="term" value="F:UDP-N-acetylmuramoylalanyl-D-glutamate-2,6-diaminopimelate ligase activity"/>
    <property type="evidence" value="ECO:0007669"/>
    <property type="project" value="UniProtKB-UniRule"/>
</dbReference>
<feature type="binding site" evidence="7">
    <location>
        <position position="189"/>
    </location>
    <ligand>
        <name>UDP-N-acetyl-alpha-D-muramoyl-L-alanyl-D-glutamate</name>
        <dbReference type="ChEBI" id="CHEBI:83900"/>
    </ligand>
</feature>
<keyword evidence="2 7" id="KW-0132">Cell division</keyword>
<dbReference type="OrthoDB" id="9800958at2"/>
<comment type="cofactor">
    <cofactor evidence="7">
        <name>Mg(2+)</name>
        <dbReference type="ChEBI" id="CHEBI:18420"/>
    </cofactor>
</comment>
<dbReference type="UniPathway" id="UPA00219"/>
<comment type="function">
    <text evidence="7">Catalyzes the addition of meso-diaminopimelic acid to the nucleotide precursor UDP-N-acetylmuramoyl-L-alanyl-D-glutamate (UMAG) in the biosynthesis of bacterial cell-wall peptidoglycan.</text>
</comment>
<feature type="binding site" evidence="7">
    <location>
        <position position="460"/>
    </location>
    <ligand>
        <name>meso-2,6-diaminopimelate</name>
        <dbReference type="ChEBI" id="CHEBI:57791"/>
    </ligand>
</feature>
<proteinExistence type="inferred from homology"/>
<evidence type="ECO:0000256" key="1">
    <source>
        <dbReference type="ARBA" id="ARBA00005898"/>
    </source>
</evidence>
<dbReference type="GO" id="GO:0008360">
    <property type="term" value="P:regulation of cell shape"/>
    <property type="evidence" value="ECO:0007669"/>
    <property type="project" value="UniProtKB-KW"/>
</dbReference>
<keyword evidence="4 7" id="KW-0573">Peptidoglycan synthesis</keyword>